<dbReference type="PROSITE" id="PS51465">
    <property type="entry name" value="KAZAL_2"/>
    <property type="match status" value="1"/>
</dbReference>
<gene>
    <name evidence="2" type="ORF">M5D96_001620</name>
</gene>
<evidence type="ECO:0000259" key="1">
    <source>
        <dbReference type="PROSITE" id="PS51465"/>
    </source>
</evidence>
<reference evidence="2" key="1">
    <citation type="journal article" date="2023" name="Genome Biol. Evol.">
        <title>Long-read-based Genome Assembly of Drosophila gunungcola Reveals Fewer Chemosensory Genes in Flower-breeding Species.</title>
        <authorList>
            <person name="Negi A."/>
            <person name="Liao B.Y."/>
            <person name="Yeh S.D."/>
        </authorList>
    </citation>
    <scope>NUCLEOTIDE SEQUENCE</scope>
    <source>
        <strain evidence="2">Sukarami</strain>
    </source>
</reference>
<dbReference type="Proteomes" id="UP001059596">
    <property type="component" value="Chromosome 3R"/>
</dbReference>
<dbReference type="Gene3D" id="3.30.60.30">
    <property type="match status" value="1"/>
</dbReference>
<name>A0A9Q0BVL3_9MUSC</name>
<keyword evidence="3" id="KW-1185">Reference proteome</keyword>
<dbReference type="InterPro" id="IPR036058">
    <property type="entry name" value="Kazal_dom_sf"/>
</dbReference>
<dbReference type="AlphaFoldDB" id="A0A9Q0BVL3"/>
<protein>
    <recommendedName>
        <fullName evidence="1">Kazal-like domain-containing protein</fullName>
    </recommendedName>
</protein>
<accession>A0A9Q0BVL3</accession>
<evidence type="ECO:0000313" key="2">
    <source>
        <dbReference type="EMBL" id="KAI8045439.1"/>
    </source>
</evidence>
<evidence type="ECO:0000313" key="3">
    <source>
        <dbReference type="Proteomes" id="UP001059596"/>
    </source>
</evidence>
<dbReference type="SUPFAM" id="SSF100895">
    <property type="entry name" value="Kazal-type serine protease inhibitors"/>
    <property type="match status" value="1"/>
</dbReference>
<sequence>MILQKDYTLSSKAGIGAQSRTGCPDICPAVYQPVCGEALVNGKLVRCEFSNGCVMGVSSCQNNIRFSEKPLNECAQTAPICSEFR</sequence>
<dbReference type="InterPro" id="IPR002350">
    <property type="entry name" value="Kazal_dom"/>
</dbReference>
<comment type="caution">
    <text evidence="2">The sequence shown here is derived from an EMBL/GenBank/DDBJ whole genome shotgun (WGS) entry which is preliminary data.</text>
</comment>
<organism evidence="2 3">
    <name type="scientific">Drosophila gunungcola</name>
    <name type="common">fruit fly</name>
    <dbReference type="NCBI Taxonomy" id="103775"/>
    <lineage>
        <taxon>Eukaryota</taxon>
        <taxon>Metazoa</taxon>
        <taxon>Ecdysozoa</taxon>
        <taxon>Arthropoda</taxon>
        <taxon>Hexapoda</taxon>
        <taxon>Insecta</taxon>
        <taxon>Pterygota</taxon>
        <taxon>Neoptera</taxon>
        <taxon>Endopterygota</taxon>
        <taxon>Diptera</taxon>
        <taxon>Brachycera</taxon>
        <taxon>Muscomorpha</taxon>
        <taxon>Ephydroidea</taxon>
        <taxon>Drosophilidae</taxon>
        <taxon>Drosophila</taxon>
        <taxon>Sophophora</taxon>
    </lineage>
</organism>
<dbReference type="EMBL" id="JAMKOV010000001">
    <property type="protein sequence ID" value="KAI8045439.1"/>
    <property type="molecule type" value="Genomic_DNA"/>
</dbReference>
<proteinExistence type="predicted"/>
<feature type="domain" description="Kazal-like" evidence="1">
    <location>
        <begin position="17"/>
        <end position="76"/>
    </location>
</feature>